<evidence type="ECO:0008006" key="5">
    <source>
        <dbReference type="Google" id="ProtNLM"/>
    </source>
</evidence>
<evidence type="ECO:0000256" key="1">
    <source>
        <dbReference type="SAM" id="MobiDB-lite"/>
    </source>
</evidence>
<comment type="caution">
    <text evidence="3">The sequence shown here is derived from an EMBL/GenBank/DDBJ whole genome shotgun (WGS) entry which is preliminary data.</text>
</comment>
<keyword evidence="2" id="KW-0472">Membrane</keyword>
<gene>
    <name evidence="3" type="ORF">CPE01_14480</name>
</gene>
<evidence type="ECO:0000313" key="3">
    <source>
        <dbReference type="EMBL" id="GEK17715.1"/>
    </source>
</evidence>
<proteinExistence type="predicted"/>
<feature type="region of interest" description="Disordered" evidence="1">
    <location>
        <begin position="1"/>
        <end position="45"/>
    </location>
</feature>
<keyword evidence="2" id="KW-1133">Transmembrane helix</keyword>
<organism evidence="3 4">
    <name type="scientific">Cellulomonas persica</name>
    <dbReference type="NCBI Taxonomy" id="76861"/>
    <lineage>
        <taxon>Bacteria</taxon>
        <taxon>Bacillati</taxon>
        <taxon>Actinomycetota</taxon>
        <taxon>Actinomycetes</taxon>
        <taxon>Micrococcales</taxon>
        <taxon>Cellulomonadaceae</taxon>
        <taxon>Cellulomonas</taxon>
    </lineage>
</organism>
<evidence type="ECO:0000256" key="2">
    <source>
        <dbReference type="SAM" id="Phobius"/>
    </source>
</evidence>
<feature type="transmembrane region" description="Helical" evidence="2">
    <location>
        <begin position="442"/>
        <end position="459"/>
    </location>
</feature>
<keyword evidence="4" id="KW-1185">Reference proteome</keyword>
<name>A0A510UY16_9CELL</name>
<evidence type="ECO:0000313" key="4">
    <source>
        <dbReference type="Proteomes" id="UP000321386"/>
    </source>
</evidence>
<feature type="transmembrane region" description="Helical" evidence="2">
    <location>
        <begin position="328"/>
        <end position="348"/>
    </location>
</feature>
<dbReference type="Proteomes" id="UP000321386">
    <property type="component" value="Unassembled WGS sequence"/>
</dbReference>
<protein>
    <recommendedName>
        <fullName evidence="5">Integral membrane protein</fullName>
    </recommendedName>
</protein>
<accession>A0A510UY16</accession>
<feature type="transmembrane region" description="Helical" evidence="2">
    <location>
        <begin position="98"/>
        <end position="120"/>
    </location>
</feature>
<sequence length="502" mass="51999">MADESAPRAAKGSRPRRPDPDSHPVEQPTEPVPVGGIRGATPAASDDELRERLAALEAENARLKQRLSTATAPVAVTPAAGGGVEPGRRAPRRVGRSVLAVVLILAGALLAPVAVIASWASGLVEDTDRWVATVGPLADDPGVQQAVTNRLTTAIVDAVGVDELAADATSALAGLGLPPRVATLVESLQEPLVNAATDFVRRGVERIVTSDAFSTAWVEANRTAHEQLVASLQGDPDAIASIGADGTLSVQLTTVVDAVTQLLVDRGFTILERLPTIDASFPLMQSDDLVRLQSAYRLLHALGTWLPWVSLLLLAGGVLAARHRARSLVVAGLALAGAMLLLGVGIAVGRSLYVESLPDAVQRPDVAVVVYDQVVAFLRVALRAIAVLGLAVAIIAFVAGGSTAARSLRSSWGRGVAAVRGLGDRHGVSTGPVGRWLDEQRVFVRIVVASVAGLVIVLADRVTPALVGWTALVAIVVLLVVSLLARPAPPGAVEPEVTPRAV</sequence>
<keyword evidence="2" id="KW-0812">Transmembrane</keyword>
<dbReference type="AlphaFoldDB" id="A0A510UY16"/>
<feature type="transmembrane region" description="Helical" evidence="2">
    <location>
        <begin position="465"/>
        <end position="485"/>
    </location>
</feature>
<feature type="transmembrane region" description="Helical" evidence="2">
    <location>
        <begin position="380"/>
        <end position="400"/>
    </location>
</feature>
<reference evidence="3 4" key="1">
    <citation type="submission" date="2019-07" db="EMBL/GenBank/DDBJ databases">
        <title>Whole genome shotgun sequence of Cellulomonas persica NBRC 101101.</title>
        <authorList>
            <person name="Hosoyama A."/>
            <person name="Uohara A."/>
            <person name="Ohji S."/>
            <person name="Ichikawa N."/>
        </authorList>
    </citation>
    <scope>NUCLEOTIDE SEQUENCE [LARGE SCALE GENOMIC DNA]</scope>
    <source>
        <strain evidence="3 4">NBRC 101101</strain>
    </source>
</reference>
<feature type="transmembrane region" description="Helical" evidence="2">
    <location>
        <begin position="298"/>
        <end position="321"/>
    </location>
</feature>
<dbReference type="EMBL" id="BJUA01000006">
    <property type="protein sequence ID" value="GEK17715.1"/>
    <property type="molecule type" value="Genomic_DNA"/>
</dbReference>